<proteinExistence type="predicted"/>
<dbReference type="Gene3D" id="3.40.50.2300">
    <property type="match status" value="1"/>
</dbReference>
<feature type="modified residue" description="4-aspartylphosphate" evidence="2">
    <location>
        <position position="54"/>
    </location>
</feature>
<dbReference type="EMBL" id="PQAP01000023">
    <property type="protein sequence ID" value="PWB74767.1"/>
    <property type="molecule type" value="Genomic_DNA"/>
</dbReference>
<accession>A0A855XAF6</accession>
<name>A0A855XAF6_9BACT</name>
<dbReference type="SUPFAM" id="SSF52172">
    <property type="entry name" value="CheY-like"/>
    <property type="match status" value="1"/>
</dbReference>
<dbReference type="PANTHER" id="PTHR44591:SF3">
    <property type="entry name" value="RESPONSE REGULATORY DOMAIN-CONTAINING PROTEIN"/>
    <property type="match status" value="1"/>
</dbReference>
<keyword evidence="1 2" id="KW-0597">Phosphoprotein</keyword>
<dbReference type="CDD" id="cd17536">
    <property type="entry name" value="REC_YesN-like"/>
    <property type="match status" value="1"/>
</dbReference>
<reference evidence="4 5" key="1">
    <citation type="journal article" date="2018" name="ISME J.">
        <title>A methanotrophic archaeon couples anaerobic oxidation of methane to Fe(III) reduction.</title>
        <authorList>
            <person name="Cai C."/>
            <person name="Leu A.O."/>
            <person name="Xie G.J."/>
            <person name="Guo J."/>
            <person name="Feng Y."/>
            <person name="Zhao J.X."/>
            <person name="Tyson G.W."/>
            <person name="Yuan Z."/>
            <person name="Hu S."/>
        </authorList>
    </citation>
    <scope>NUCLEOTIDE SEQUENCE [LARGE SCALE GENOMIC DNA]</scope>
    <source>
        <strain evidence="4">FeB_12</strain>
    </source>
</reference>
<dbReference type="GO" id="GO:0000160">
    <property type="term" value="P:phosphorelay signal transduction system"/>
    <property type="evidence" value="ECO:0007669"/>
    <property type="project" value="InterPro"/>
</dbReference>
<dbReference type="Pfam" id="PF00072">
    <property type="entry name" value="Response_reg"/>
    <property type="match status" value="1"/>
</dbReference>
<dbReference type="InterPro" id="IPR050595">
    <property type="entry name" value="Bact_response_regulator"/>
</dbReference>
<dbReference type="AlphaFoldDB" id="A0A855XAF6"/>
<dbReference type="PANTHER" id="PTHR44591">
    <property type="entry name" value="STRESS RESPONSE REGULATOR PROTEIN 1"/>
    <property type="match status" value="1"/>
</dbReference>
<evidence type="ECO:0000256" key="2">
    <source>
        <dbReference type="PROSITE-ProRule" id="PRU00169"/>
    </source>
</evidence>
<evidence type="ECO:0000259" key="3">
    <source>
        <dbReference type="PROSITE" id="PS50110"/>
    </source>
</evidence>
<protein>
    <recommendedName>
        <fullName evidence="3">Response regulatory domain-containing protein</fullName>
    </recommendedName>
</protein>
<dbReference type="InterPro" id="IPR011006">
    <property type="entry name" value="CheY-like_superfamily"/>
</dbReference>
<organism evidence="4 5">
    <name type="scientific">candidate division GN15 bacterium</name>
    <dbReference type="NCBI Taxonomy" id="2072418"/>
    <lineage>
        <taxon>Bacteria</taxon>
        <taxon>candidate division GN15</taxon>
    </lineage>
</organism>
<sequence length="125" mass="13734">MTETKRTILVVDDEEIIRDFLSEVLEDYAISLATDGDEAIEKIKAQNFDLVITDLRMPRVSGEEVVRFTRDTYPGSKVIVISGYSSLATVSQTVQNGACAFLAKPFSIKELLQSVEQALQSSGGN</sequence>
<dbReference type="SMART" id="SM00448">
    <property type="entry name" value="REC"/>
    <property type="match status" value="1"/>
</dbReference>
<dbReference type="PROSITE" id="PS50110">
    <property type="entry name" value="RESPONSE_REGULATORY"/>
    <property type="match status" value="1"/>
</dbReference>
<evidence type="ECO:0000313" key="4">
    <source>
        <dbReference type="EMBL" id="PWB74767.1"/>
    </source>
</evidence>
<feature type="domain" description="Response regulatory" evidence="3">
    <location>
        <begin position="7"/>
        <end position="119"/>
    </location>
</feature>
<evidence type="ECO:0000256" key="1">
    <source>
        <dbReference type="ARBA" id="ARBA00022553"/>
    </source>
</evidence>
<dbReference type="Proteomes" id="UP000250918">
    <property type="component" value="Unassembled WGS sequence"/>
</dbReference>
<evidence type="ECO:0000313" key="5">
    <source>
        <dbReference type="Proteomes" id="UP000250918"/>
    </source>
</evidence>
<comment type="caution">
    <text evidence="4">The sequence shown here is derived from an EMBL/GenBank/DDBJ whole genome shotgun (WGS) entry which is preliminary data.</text>
</comment>
<gene>
    <name evidence="4" type="ORF">C3F09_03505</name>
</gene>
<dbReference type="InterPro" id="IPR001789">
    <property type="entry name" value="Sig_transdc_resp-reg_receiver"/>
</dbReference>